<dbReference type="InterPro" id="IPR002933">
    <property type="entry name" value="Peptidase_M20"/>
</dbReference>
<dbReference type="OrthoDB" id="9761532at2"/>
<dbReference type="Gene3D" id="3.40.630.10">
    <property type="entry name" value="Zn peptidases"/>
    <property type="match status" value="1"/>
</dbReference>
<dbReference type="GO" id="GO:0016787">
    <property type="term" value="F:hydrolase activity"/>
    <property type="evidence" value="ECO:0007669"/>
    <property type="project" value="UniProtKB-KW"/>
</dbReference>
<keyword evidence="3" id="KW-0170">Cobalt</keyword>
<keyword evidence="1" id="KW-0479">Metal-binding</keyword>
<gene>
    <name evidence="5" type="ORF">AUC60_01145</name>
</gene>
<dbReference type="EMBL" id="LOHF01000001">
    <property type="protein sequence ID" value="OUM75743.1"/>
    <property type="molecule type" value="Genomic_DNA"/>
</dbReference>
<proteinExistence type="predicted"/>
<comment type="caution">
    <text evidence="5">The sequence shown here is derived from an EMBL/GenBank/DDBJ whole genome shotgun (WGS) entry which is preliminary data.</text>
</comment>
<organism evidence="5 6">
    <name type="scientific">Pseudomonas caspiana</name>
    <dbReference type="NCBI Taxonomy" id="1451454"/>
    <lineage>
        <taxon>Bacteria</taxon>
        <taxon>Pseudomonadati</taxon>
        <taxon>Pseudomonadota</taxon>
        <taxon>Gammaproteobacteria</taxon>
        <taxon>Pseudomonadales</taxon>
        <taxon>Pseudomonadaceae</taxon>
        <taxon>Pseudomonas</taxon>
    </lineage>
</organism>
<sequence length="430" mass="46355">MTTKAALNQALKSIEADHDSLVDDLQRMIAVDTCFPPGAGYGAFADLMDELVTPLGLNTQRVTVPEALWQTRSGEAHGDRVNLIARQPGDLEVCSLYFHVDTVPPGDGWTQPPLQLTEVEGKLVGRGTADMKGSIASTLAALRAAQRFNLPLRYCPALLLCTDEEGGLYPGIRYLAEQQLVEGHILSFNGGAAPRVWAGCFGSIDLKITVKGRSSHSGEPVNAINAIEQSLPLLNALHSLKHEVQLRAWPMPAPPHYNGAPLISRMTLAAAHGGSKGSTVPAQFEILINRRYAPQEPFEQVMAELQNCIDRAMADTEALSVEHEVIGHLAPVADPTGPHWPRWQAALGVGFGFTPEQFQCYGSSSSSDMGWVQQAGIQEILLGGLIRPESRIHAADEYTTRSDLIALAQSILAYLAADFTPSCPAEHSDS</sequence>
<name>A0A1Y3PDP3_9PSED</name>
<evidence type="ECO:0000259" key="4">
    <source>
        <dbReference type="Pfam" id="PF07687"/>
    </source>
</evidence>
<dbReference type="Pfam" id="PF01546">
    <property type="entry name" value="Peptidase_M20"/>
    <property type="match status" value="1"/>
</dbReference>
<dbReference type="SUPFAM" id="SSF53187">
    <property type="entry name" value="Zn-dependent exopeptidases"/>
    <property type="match status" value="1"/>
</dbReference>
<evidence type="ECO:0000256" key="3">
    <source>
        <dbReference type="ARBA" id="ARBA00023285"/>
    </source>
</evidence>
<evidence type="ECO:0000256" key="2">
    <source>
        <dbReference type="ARBA" id="ARBA00022801"/>
    </source>
</evidence>
<dbReference type="Gene3D" id="3.30.70.360">
    <property type="match status" value="1"/>
</dbReference>
<dbReference type="AlphaFoldDB" id="A0A1Y3PDP3"/>
<reference evidence="5 6" key="1">
    <citation type="journal article" date="2017" name="Syst. Appl. Microbiol.">
        <title>Pseudomonas caspiana sp. nov., a citrus pathogen in the Pseudomonas syringae phylogenetic group.</title>
        <authorList>
            <person name="Busquets A."/>
            <person name="Gomila M."/>
            <person name="Beiki F."/>
            <person name="Mulet M."/>
            <person name="Rahimian H."/>
            <person name="Garcia-Valdes E."/>
            <person name="Lalucat J."/>
        </authorList>
    </citation>
    <scope>NUCLEOTIDE SEQUENCE [LARGE SCALE GENOMIC DNA]</scope>
    <source>
        <strain evidence="5 6">FBF102</strain>
    </source>
</reference>
<evidence type="ECO:0000313" key="6">
    <source>
        <dbReference type="Proteomes" id="UP000195440"/>
    </source>
</evidence>
<dbReference type="Proteomes" id="UP000195440">
    <property type="component" value="Unassembled WGS sequence"/>
</dbReference>
<feature type="domain" description="Peptidase M20 dimerisation" evidence="4">
    <location>
        <begin position="201"/>
        <end position="314"/>
    </location>
</feature>
<dbReference type="InterPro" id="IPR011650">
    <property type="entry name" value="Peptidase_M20_dimer"/>
</dbReference>
<keyword evidence="6" id="KW-1185">Reference proteome</keyword>
<evidence type="ECO:0000256" key="1">
    <source>
        <dbReference type="ARBA" id="ARBA00022723"/>
    </source>
</evidence>
<dbReference type="Pfam" id="PF07687">
    <property type="entry name" value="M20_dimer"/>
    <property type="match status" value="1"/>
</dbReference>
<protein>
    <submittedName>
        <fullName evidence="5">Acetylornithine deacetylase</fullName>
    </submittedName>
</protein>
<evidence type="ECO:0000313" key="5">
    <source>
        <dbReference type="EMBL" id="OUM75743.1"/>
    </source>
</evidence>
<dbReference type="PANTHER" id="PTHR43808">
    <property type="entry name" value="ACETYLORNITHINE DEACETYLASE"/>
    <property type="match status" value="1"/>
</dbReference>
<dbReference type="GO" id="GO:0046872">
    <property type="term" value="F:metal ion binding"/>
    <property type="evidence" value="ECO:0007669"/>
    <property type="project" value="UniProtKB-KW"/>
</dbReference>
<dbReference type="PANTHER" id="PTHR43808:SF3">
    <property type="entry name" value="ACETYLORNITHINE DEACETYLASE"/>
    <property type="match status" value="1"/>
</dbReference>
<dbReference type="SUPFAM" id="SSF55031">
    <property type="entry name" value="Bacterial exopeptidase dimerisation domain"/>
    <property type="match status" value="1"/>
</dbReference>
<accession>A0A1Y3PDP3</accession>
<keyword evidence="2" id="KW-0378">Hydrolase</keyword>
<dbReference type="InterPro" id="IPR036264">
    <property type="entry name" value="Bact_exopeptidase_dim_dom"/>
</dbReference>
<dbReference type="RefSeq" id="WP_087264177.1">
    <property type="nucleotide sequence ID" value="NZ_JBJGBV010000001.1"/>
</dbReference>
<dbReference type="InterPro" id="IPR050072">
    <property type="entry name" value="Peptidase_M20A"/>
</dbReference>